<proteinExistence type="predicted"/>
<dbReference type="SMART" id="SM00202">
    <property type="entry name" value="SR"/>
    <property type="match status" value="11"/>
</dbReference>
<feature type="disulfide bond" evidence="13">
    <location>
        <begin position="616"/>
        <end position="677"/>
    </location>
</feature>
<evidence type="ECO:0000256" key="9">
    <source>
        <dbReference type="ARBA" id="ARBA00023180"/>
    </source>
</evidence>
<dbReference type="FunFam" id="3.10.250.10:FF:000016">
    <property type="entry name" value="Scavenger receptor cysteine-rich protein type 12"/>
    <property type="match status" value="1"/>
</dbReference>
<dbReference type="SUPFAM" id="SSF56487">
    <property type="entry name" value="SRCR-like"/>
    <property type="match status" value="11"/>
</dbReference>
<name>A0A553MPY9_9TELE</name>
<sequence length="1102" mass="119213">FQKVRLVGGQSRCSGRVEVHHDDQWGTVCDYDWDITDAAVVCRELGCGDAVAALGHAYFGAGSGRIWMDDVSCSGSESTLKDCGSAGWGEQNCDHNEDAGVRCSGVRLVAGSRCSGRLEMLRNETWMSVCDAAFDLQDAEVACRELDCGAPVELLPPDAFGGGDLQMWTLDIQCTGNESHIDQCPTSREIQCSQDNSVGLRCSDFQKVRLVGGQRRCSGRVEVHHDDQWGTVCDYDWDITDAAVVCRELGCGDAVEALGRAYFGAGSGPIWMDDVSCSGSESTLKDCGSAGWGVRLVASSHCSGRLEMLRNETWMSVCNAAFDLQDAEVACRELDCGAPVELLPPDAFGGGDLQMWTLNIQCTGNESHIDQCPTSREIQCSQDNNFQKVRLVGGQRRCSGRVEIHHDYQWGTVCGDRFWDITDAAVVCRELGCGDALAALGSGYFGAGSGQIWMSHVSCSGSESTLKDCGWAGWSVRLVAGSRCSGRLEMLRNEMWMSVCDAAFDLQDAEVACRELDCGAPVELLPPDAFGGGDLQMWTLNIQCTGNESHIDQCPTSREIQCSQDNSVGLRCSDFQKVRLVGGQRRCSGRVEVYHDDQWGTVCDDDWNIRDAAVVCRELGCGDASEALGHAYFGAGSGPIWMSHVSCSRSESTLKDCGSAGWGRHTCDHNEDAGVRCSEKIPYGRFARLADGPHLCSGRLEMLQGNTWYTVCDAAFDLQDAEVVCRELDCGAPVQILRGAAFGYGEDQIWTLEIKCTGKESLIRHCPSLPKPHSSCTHGNDVGLICSGFTDIRLVDGPDTCSGRVERQYYSKWGTVCDACWDMSDASVLCRELNCGIAVSVVGSSWFGEGNGEVRADVLDCDGNETKLSECSVSSWSRADCSHKQDVGVICSNSSLALHEGLVRLSGDRQCEGLVEVFIHQVWRRVLLDSWTLTDSSVLCTQLDCGSVLSMSSSLSSSAGETHDCVTGFHCSGSEAHLGNCSSPQTLNCSSEQQLSITCTGHGSIRLVGSGDKCAGRLEVFHHGSWGTVCDDSWDIKDATVVCRQLQCGTALSVQQVPAWFGPGSGRIWLDEVECEGHETSLWNCSSLGWGKHDCQHKEDVG</sequence>
<feature type="disulfide bond" evidence="13">
    <location>
        <begin position="756"/>
        <end position="766"/>
    </location>
</feature>
<keyword evidence="16" id="KW-1185">Reference proteome</keyword>
<comment type="caution">
    <text evidence="15">The sequence shown here is derived from an EMBL/GenBank/DDBJ whole genome shotgun (WGS) entry which is preliminary data.</text>
</comment>
<feature type="disulfide bond" evidence="13">
    <location>
        <begin position="277"/>
        <end position="287"/>
    </location>
</feature>
<keyword evidence="5" id="KW-1133">Transmembrane helix</keyword>
<evidence type="ECO:0000256" key="4">
    <source>
        <dbReference type="ARBA" id="ARBA00022737"/>
    </source>
</evidence>
<feature type="disulfide bond" evidence="13">
    <location>
        <begin position="725"/>
        <end position="786"/>
    </location>
</feature>
<dbReference type="PANTHER" id="PTHR19331">
    <property type="entry name" value="SCAVENGER RECEPTOR DOMAIN-CONTAINING"/>
    <property type="match status" value="1"/>
</dbReference>
<keyword evidence="4" id="KW-0677">Repeat</keyword>
<feature type="domain" description="SRCR" evidence="14">
    <location>
        <begin position="792"/>
        <end position="892"/>
    </location>
</feature>
<dbReference type="OrthoDB" id="536948at2759"/>
<keyword evidence="8" id="KW-0675">Receptor</keyword>
<dbReference type="InterPro" id="IPR001190">
    <property type="entry name" value="SRCR"/>
</dbReference>
<feature type="domain" description="SRCR" evidence="14">
    <location>
        <begin position="1005"/>
        <end position="1102"/>
    </location>
</feature>
<feature type="domain" description="SRCR" evidence="14">
    <location>
        <begin position="578"/>
        <end position="678"/>
    </location>
</feature>
<feature type="disulfide bond" evidence="13">
    <location>
        <begin position="647"/>
        <end position="657"/>
    </location>
</feature>
<feature type="non-terminal residue" evidence="15">
    <location>
        <position position="1102"/>
    </location>
</feature>
<comment type="function">
    <text evidence="10">Binds to extracellular matrix proteins. Binds to pathogen-associated molecular patterns (PAMPs) present on the cell walls of Gram-positive and Gram-negative bacteria and fungi, behaving as a pattern recognition receptor (PRR). Induces bacterial and fungal aggregation and subsequent inhibition of PAMP-induced cytokine release. Does not possess intrinsic bactericidal activity. May play a role in the innate defense and homeostasis of certain epithelial surfaces.</text>
</comment>
<dbReference type="Gene3D" id="3.10.250.10">
    <property type="entry name" value="SRCR-like domain"/>
    <property type="match status" value="11"/>
</dbReference>
<keyword evidence="2" id="KW-0812">Transmembrane</keyword>
<feature type="disulfide bond" evidence="13">
    <location>
        <begin position="830"/>
        <end position="891"/>
    </location>
</feature>
<dbReference type="FunFam" id="3.10.250.10:FF:000002">
    <property type="entry name" value="Scavenger receptor cysteine-rich type 1 protein M130"/>
    <property type="match status" value="2"/>
</dbReference>
<evidence type="ECO:0000256" key="1">
    <source>
        <dbReference type="ARBA" id="ARBA00004167"/>
    </source>
</evidence>
<feature type="domain" description="SRCR" evidence="14">
    <location>
        <begin position="389"/>
        <end position="514"/>
    </location>
</feature>
<gene>
    <name evidence="15" type="ORF">DNTS_014555</name>
</gene>
<feature type="domain" description="SRCR" evidence="14">
    <location>
        <begin position="208"/>
        <end position="319"/>
    </location>
</feature>
<dbReference type="Pfam" id="PF00530">
    <property type="entry name" value="SRCR"/>
    <property type="match status" value="11"/>
</dbReference>
<feature type="domain" description="SRCR" evidence="14">
    <location>
        <begin position="4"/>
        <end position="104"/>
    </location>
</feature>
<feature type="disulfide bond" evidence="13">
    <location>
        <begin position="971"/>
        <end position="981"/>
    </location>
</feature>
<evidence type="ECO:0000313" key="15">
    <source>
        <dbReference type="EMBL" id="TRY55240.1"/>
    </source>
</evidence>
<evidence type="ECO:0000256" key="12">
    <source>
        <dbReference type="ARBA" id="ARBA00069168"/>
    </source>
</evidence>
<keyword evidence="6" id="KW-0472">Membrane</keyword>
<keyword evidence="7 13" id="KW-1015">Disulfide bond</keyword>
<evidence type="ECO:0000256" key="10">
    <source>
        <dbReference type="ARBA" id="ARBA00058074"/>
    </source>
</evidence>
<feature type="domain" description="SRCR" evidence="14">
    <location>
        <begin position="903"/>
        <end position="1000"/>
    </location>
</feature>
<evidence type="ECO:0000256" key="5">
    <source>
        <dbReference type="ARBA" id="ARBA00022989"/>
    </source>
</evidence>
<feature type="domain" description="SRCR" evidence="14">
    <location>
        <begin position="510"/>
        <end position="573"/>
    </location>
</feature>
<dbReference type="InterPro" id="IPR036772">
    <property type="entry name" value="SRCR-like_dom_sf"/>
</dbReference>
<dbReference type="PROSITE" id="PS00420">
    <property type="entry name" value="SRCR_1"/>
    <property type="match status" value="3"/>
</dbReference>
<reference evidence="15 16" key="1">
    <citation type="journal article" date="2019" name="Sci. Data">
        <title>Hybrid genome assembly and annotation of Danionella translucida.</title>
        <authorList>
            <person name="Kadobianskyi M."/>
            <person name="Schulze L."/>
            <person name="Schuelke M."/>
            <person name="Judkewitz B."/>
        </authorList>
    </citation>
    <scope>NUCLEOTIDE SEQUENCE [LARGE SCALE GENOMIC DNA]</scope>
    <source>
        <strain evidence="15 16">Bolton</strain>
    </source>
</reference>
<evidence type="ECO:0000256" key="6">
    <source>
        <dbReference type="ARBA" id="ARBA00023136"/>
    </source>
</evidence>
<feature type="disulfide bond" evidence="13">
    <location>
        <begin position="603"/>
        <end position="667"/>
    </location>
</feature>
<organism evidence="15 16">
    <name type="scientific">Danionella cerebrum</name>
    <dbReference type="NCBI Taxonomy" id="2873325"/>
    <lineage>
        <taxon>Eukaryota</taxon>
        <taxon>Metazoa</taxon>
        <taxon>Chordata</taxon>
        <taxon>Craniata</taxon>
        <taxon>Vertebrata</taxon>
        <taxon>Euteleostomi</taxon>
        <taxon>Actinopterygii</taxon>
        <taxon>Neopterygii</taxon>
        <taxon>Teleostei</taxon>
        <taxon>Ostariophysi</taxon>
        <taxon>Cypriniformes</taxon>
        <taxon>Danionidae</taxon>
        <taxon>Danioninae</taxon>
        <taxon>Danionella</taxon>
    </lineage>
</organism>
<evidence type="ECO:0000256" key="8">
    <source>
        <dbReference type="ARBA" id="ARBA00023170"/>
    </source>
</evidence>
<evidence type="ECO:0000313" key="16">
    <source>
        <dbReference type="Proteomes" id="UP000316079"/>
    </source>
</evidence>
<dbReference type="Proteomes" id="UP000316079">
    <property type="component" value="Unassembled WGS sequence"/>
</dbReference>
<dbReference type="EMBL" id="SRMA01027332">
    <property type="protein sequence ID" value="TRY55240.1"/>
    <property type="molecule type" value="Genomic_DNA"/>
</dbReference>
<dbReference type="GO" id="GO:0016020">
    <property type="term" value="C:membrane"/>
    <property type="evidence" value="ECO:0007669"/>
    <property type="project" value="UniProtKB-SubCell"/>
</dbReference>
<feature type="disulfide bond" evidence="13">
    <location>
        <begin position="42"/>
        <end position="103"/>
    </location>
</feature>
<dbReference type="FunFam" id="3.10.250.10:FF:000006">
    <property type="entry name" value="neurotrypsin isoform X2"/>
    <property type="match status" value="3"/>
</dbReference>
<dbReference type="STRING" id="623744.A0A553MPY9"/>
<feature type="domain" description="SRCR" evidence="14">
    <location>
        <begin position="687"/>
        <end position="787"/>
    </location>
</feature>
<dbReference type="FunFam" id="3.10.250.10:FF:000013">
    <property type="entry name" value="CD163 molecule like 1"/>
    <property type="match status" value="4"/>
</dbReference>
<accession>A0A553MPY9</accession>
<feature type="disulfide bond" evidence="13">
    <location>
        <begin position="459"/>
        <end position="469"/>
    </location>
</feature>
<keyword evidence="9" id="KW-0325">Glycoprotein</keyword>
<evidence type="ECO:0000256" key="2">
    <source>
        <dbReference type="ARBA" id="ARBA00022692"/>
    </source>
</evidence>
<feature type="disulfide bond" evidence="13">
    <location>
        <begin position="712"/>
        <end position="776"/>
    </location>
</feature>
<dbReference type="PROSITE" id="PS50287">
    <property type="entry name" value="SRCR_2"/>
    <property type="match status" value="11"/>
</dbReference>
<feature type="non-terminal residue" evidence="15">
    <location>
        <position position="1"/>
    </location>
</feature>
<dbReference type="AlphaFoldDB" id="A0A553MPY9"/>
<evidence type="ECO:0000256" key="3">
    <source>
        <dbReference type="ARBA" id="ARBA00022729"/>
    </source>
</evidence>
<evidence type="ECO:0000256" key="13">
    <source>
        <dbReference type="PROSITE-ProRule" id="PRU00196"/>
    </source>
</evidence>
<feature type="disulfide bond" evidence="13">
    <location>
        <begin position="1075"/>
        <end position="1085"/>
    </location>
</feature>
<dbReference type="PRINTS" id="PR00258">
    <property type="entry name" value="SPERACTRCPTR"/>
</dbReference>
<comment type="caution">
    <text evidence="13">Lacks conserved residue(s) required for the propagation of feature annotation.</text>
</comment>
<feature type="disulfide bond" evidence="13">
    <location>
        <begin position="861"/>
        <end position="871"/>
    </location>
</feature>
<protein>
    <recommendedName>
        <fullName evidence="12">Soluble scavenger receptor cysteine-rich domain-containing protein SSC5D</fullName>
    </recommendedName>
</protein>
<comment type="subcellular location">
    <subcellularLocation>
        <location evidence="1">Membrane</location>
        <topology evidence="1">Single-pass membrane protein</topology>
    </subcellularLocation>
</comment>
<feature type="disulfide bond" evidence="13">
    <location>
        <begin position="174"/>
        <end position="184"/>
    </location>
</feature>
<evidence type="ECO:0000259" key="14">
    <source>
        <dbReference type="PROSITE" id="PS50287"/>
    </source>
</evidence>
<comment type="subunit">
    <text evidence="11">Interacts with LGALS1 and laminin.</text>
</comment>
<feature type="disulfide bond" evidence="13">
    <location>
        <begin position="73"/>
        <end position="83"/>
    </location>
</feature>
<keyword evidence="3" id="KW-0732">Signal</keyword>
<evidence type="ECO:0000256" key="7">
    <source>
        <dbReference type="ARBA" id="ARBA00023157"/>
    </source>
</evidence>
<feature type="disulfide bond" evidence="13">
    <location>
        <begin position="817"/>
        <end position="881"/>
    </location>
</feature>
<feature type="disulfide bond" evidence="13">
    <location>
        <begin position="362"/>
        <end position="372"/>
    </location>
</feature>
<feature type="disulfide bond" evidence="13">
    <location>
        <begin position="544"/>
        <end position="554"/>
    </location>
</feature>
<feature type="domain" description="SRCR" evidence="14">
    <location>
        <begin position="106"/>
        <end position="203"/>
    </location>
</feature>
<dbReference type="PANTHER" id="PTHR19331:SF468">
    <property type="entry name" value="SCAVENGER RECEPTOR CYSTEINE-RICH TYPE 1 PROTEIN M160"/>
    <property type="match status" value="1"/>
</dbReference>
<dbReference type="FunFam" id="3.10.250.10:FF:000007">
    <property type="entry name" value="Soluble scavenger receptor cysteine-rich domain-containing protein SSC5D"/>
    <property type="match status" value="1"/>
</dbReference>
<evidence type="ECO:0000256" key="11">
    <source>
        <dbReference type="ARBA" id="ARBA00064153"/>
    </source>
</evidence>
<feature type="disulfide bond" evidence="13">
    <location>
        <begin position="29"/>
        <end position="93"/>
    </location>
</feature>
<feature type="domain" description="SRCR" evidence="14">
    <location>
        <begin position="316"/>
        <end position="394"/>
    </location>
</feature>